<evidence type="ECO:0000313" key="3">
    <source>
        <dbReference type="Proteomes" id="UP000179807"/>
    </source>
</evidence>
<evidence type="ECO:0000313" key="2">
    <source>
        <dbReference type="EMBL" id="OHS97722.1"/>
    </source>
</evidence>
<evidence type="ECO:0000256" key="1">
    <source>
        <dbReference type="SAM" id="MobiDB-lite"/>
    </source>
</evidence>
<dbReference type="VEuPathDB" id="TrichDB:TRFO_36010"/>
<gene>
    <name evidence="2" type="ORF">TRFO_36010</name>
</gene>
<feature type="compositionally biased region" description="Polar residues" evidence="1">
    <location>
        <begin position="55"/>
        <end position="65"/>
    </location>
</feature>
<feature type="compositionally biased region" description="Low complexity" evidence="1">
    <location>
        <begin position="41"/>
        <end position="54"/>
    </location>
</feature>
<keyword evidence="3" id="KW-1185">Reference proteome</keyword>
<dbReference type="AlphaFoldDB" id="A0A1J4JF03"/>
<accession>A0A1J4JF03</accession>
<sequence>MSQQQNNKPSQEQQHNPDDFASMIDQFLPFVEMFAQFFNQQTPNQPQSSQNQPNHTEQAPANESTQSSSNHENHQTNQQQNSYPNFPFFFPFNMIGTMFNPQCWGSNNSQFGQSQPSTPNQEEQTDQKEQTNSCDPNEKFFDPLFDVLNQLFNEDNNNENSSLLQDIISQIIDPSMYYGNAEQQNSLNLCSIFEVLKDIYPQLNQYNMASILAQFPHISQRITNLFTDAFRTQMPHHPFHTSNTQSSNDPTGHHCQNQNHQTGNHHHCFWHTFFNNLPNEVNNIVAEEHRERITEFDGTVRIITKRSLGEKWYQCERTMKDQSSIKEIWHNIPEDEYESFKAAWKAQFDKQN</sequence>
<feature type="compositionally biased region" description="Polar residues" evidence="1">
    <location>
        <begin position="240"/>
        <end position="250"/>
    </location>
</feature>
<feature type="region of interest" description="Disordered" evidence="1">
    <location>
        <begin position="237"/>
        <end position="260"/>
    </location>
</feature>
<feature type="region of interest" description="Disordered" evidence="1">
    <location>
        <begin position="106"/>
        <end position="136"/>
    </location>
</feature>
<feature type="region of interest" description="Disordered" evidence="1">
    <location>
        <begin position="41"/>
        <end position="85"/>
    </location>
</feature>
<comment type="caution">
    <text evidence="2">The sequence shown here is derived from an EMBL/GenBank/DDBJ whole genome shotgun (WGS) entry which is preliminary data.</text>
</comment>
<name>A0A1J4JF03_9EUKA</name>
<organism evidence="2 3">
    <name type="scientific">Tritrichomonas foetus</name>
    <dbReference type="NCBI Taxonomy" id="1144522"/>
    <lineage>
        <taxon>Eukaryota</taxon>
        <taxon>Metamonada</taxon>
        <taxon>Parabasalia</taxon>
        <taxon>Tritrichomonadida</taxon>
        <taxon>Tritrichomonadidae</taxon>
        <taxon>Tritrichomonas</taxon>
    </lineage>
</organism>
<dbReference type="RefSeq" id="XP_068350859.1">
    <property type="nucleotide sequence ID" value="XM_068510584.1"/>
</dbReference>
<feature type="compositionally biased region" description="Low complexity" evidence="1">
    <location>
        <begin position="1"/>
        <end position="14"/>
    </location>
</feature>
<protein>
    <submittedName>
        <fullName evidence="2">Uncharacterized protein</fullName>
    </submittedName>
</protein>
<dbReference type="EMBL" id="MLAK01001098">
    <property type="protein sequence ID" value="OHS97722.1"/>
    <property type="molecule type" value="Genomic_DNA"/>
</dbReference>
<proteinExistence type="predicted"/>
<reference evidence="2" key="1">
    <citation type="submission" date="2016-10" db="EMBL/GenBank/DDBJ databases">
        <authorList>
            <person name="Benchimol M."/>
            <person name="Almeida L.G."/>
            <person name="Vasconcelos A.T."/>
            <person name="Perreira-Neves A."/>
            <person name="Rosa I.A."/>
            <person name="Tasca T."/>
            <person name="Bogo M.R."/>
            <person name="de Souza W."/>
        </authorList>
    </citation>
    <scope>NUCLEOTIDE SEQUENCE [LARGE SCALE GENOMIC DNA]</scope>
    <source>
        <strain evidence="2">K</strain>
    </source>
</reference>
<feature type="compositionally biased region" description="Low complexity" evidence="1">
    <location>
        <begin position="66"/>
        <end position="85"/>
    </location>
</feature>
<dbReference type="GeneID" id="94845288"/>
<dbReference type="Proteomes" id="UP000179807">
    <property type="component" value="Unassembled WGS sequence"/>
</dbReference>
<feature type="region of interest" description="Disordered" evidence="1">
    <location>
        <begin position="1"/>
        <end position="22"/>
    </location>
</feature>
<feature type="compositionally biased region" description="Polar residues" evidence="1">
    <location>
        <begin position="106"/>
        <end position="122"/>
    </location>
</feature>